<dbReference type="RefSeq" id="WP_084575919.1">
    <property type="nucleotide sequence ID" value="NZ_CP155572.1"/>
</dbReference>
<dbReference type="PANTHER" id="PTHR43537">
    <property type="entry name" value="TRANSCRIPTIONAL REGULATOR, GNTR FAMILY"/>
    <property type="match status" value="1"/>
</dbReference>
<dbReference type="PANTHER" id="PTHR43537:SF5">
    <property type="entry name" value="UXU OPERON TRANSCRIPTIONAL REGULATOR"/>
    <property type="match status" value="1"/>
</dbReference>
<evidence type="ECO:0000313" key="6">
    <source>
        <dbReference type="Proteomes" id="UP000192738"/>
    </source>
</evidence>
<protein>
    <submittedName>
        <fullName evidence="5">Transcriptional regulator, GntR family</fullName>
    </submittedName>
</protein>
<dbReference type="PROSITE" id="PS50949">
    <property type="entry name" value="HTH_GNTR"/>
    <property type="match status" value="1"/>
</dbReference>
<dbReference type="Gene3D" id="1.10.10.10">
    <property type="entry name" value="Winged helix-like DNA-binding domain superfamily/Winged helix DNA-binding domain"/>
    <property type="match status" value="1"/>
</dbReference>
<dbReference type="AlphaFoldDB" id="A0A1W2BYJ3"/>
<dbReference type="SMART" id="SM00895">
    <property type="entry name" value="FCD"/>
    <property type="match status" value="1"/>
</dbReference>
<dbReference type="SUPFAM" id="SSF48008">
    <property type="entry name" value="GntR ligand-binding domain-like"/>
    <property type="match status" value="1"/>
</dbReference>
<dbReference type="CDD" id="cd07377">
    <property type="entry name" value="WHTH_GntR"/>
    <property type="match status" value="1"/>
</dbReference>
<dbReference type="GO" id="GO:0003700">
    <property type="term" value="F:DNA-binding transcription factor activity"/>
    <property type="evidence" value="ECO:0007669"/>
    <property type="project" value="InterPro"/>
</dbReference>
<dbReference type="STRING" id="112901.SAMN04488500_1096"/>
<keyword evidence="3" id="KW-0804">Transcription</keyword>
<dbReference type="InterPro" id="IPR036390">
    <property type="entry name" value="WH_DNA-bd_sf"/>
</dbReference>
<dbReference type="EMBL" id="FWXI01000009">
    <property type="protein sequence ID" value="SMC78055.1"/>
    <property type="molecule type" value="Genomic_DNA"/>
</dbReference>
<feature type="domain" description="HTH gntR-type" evidence="4">
    <location>
        <begin position="8"/>
        <end position="76"/>
    </location>
</feature>
<dbReference type="InterPro" id="IPR008920">
    <property type="entry name" value="TF_FadR/GntR_C"/>
</dbReference>
<dbReference type="SUPFAM" id="SSF46785">
    <property type="entry name" value="Winged helix' DNA-binding domain"/>
    <property type="match status" value="1"/>
</dbReference>
<gene>
    <name evidence="5" type="ORF">SAMN04488500_1096</name>
</gene>
<dbReference type="SMART" id="SM00345">
    <property type="entry name" value="HTH_GNTR"/>
    <property type="match status" value="1"/>
</dbReference>
<evidence type="ECO:0000256" key="3">
    <source>
        <dbReference type="ARBA" id="ARBA00023163"/>
    </source>
</evidence>
<name>A0A1W2BYJ3_9FIRM</name>
<dbReference type="InterPro" id="IPR011711">
    <property type="entry name" value="GntR_C"/>
</dbReference>
<dbReference type="InterPro" id="IPR000524">
    <property type="entry name" value="Tscrpt_reg_HTH_GntR"/>
</dbReference>
<organism evidence="5 6">
    <name type="scientific">Sporomusa malonica</name>
    <dbReference type="NCBI Taxonomy" id="112901"/>
    <lineage>
        <taxon>Bacteria</taxon>
        <taxon>Bacillati</taxon>
        <taxon>Bacillota</taxon>
        <taxon>Negativicutes</taxon>
        <taxon>Selenomonadales</taxon>
        <taxon>Sporomusaceae</taxon>
        <taxon>Sporomusa</taxon>
    </lineage>
</organism>
<keyword evidence="1" id="KW-0805">Transcription regulation</keyword>
<keyword evidence="2" id="KW-0238">DNA-binding</keyword>
<sequence>MFKPVKTKKVYEEIIGQIKKLIVDGKLHPGDKLLSERELADKLNVSRASVREAFSALEIMGIITIRPGEGSFVRQVSYEGMIEPLSFFLQIEIDDIVQLLEVRKILEIEAAALAAMRATPTDLENIKQALVSMLEEVRAGGIGDLGDAAFHFSIAKAANNPVLIRLMNAISDLLTKTFRTSRQKLFLIENMPTLLHQSHYEIYEAIAAHNPRLAKRKMQEHLNLVEDVLIKIKTGKIHSFNKRQGDKDILQIPNEDYGFPS</sequence>
<evidence type="ECO:0000256" key="1">
    <source>
        <dbReference type="ARBA" id="ARBA00023015"/>
    </source>
</evidence>
<accession>A0A1W2BYJ3</accession>
<evidence type="ECO:0000256" key="2">
    <source>
        <dbReference type="ARBA" id="ARBA00023125"/>
    </source>
</evidence>
<keyword evidence="6" id="KW-1185">Reference proteome</keyword>
<dbReference type="OrthoDB" id="9799482at2"/>
<dbReference type="PRINTS" id="PR00035">
    <property type="entry name" value="HTHGNTR"/>
</dbReference>
<dbReference type="InterPro" id="IPR036388">
    <property type="entry name" value="WH-like_DNA-bd_sf"/>
</dbReference>
<evidence type="ECO:0000259" key="4">
    <source>
        <dbReference type="PROSITE" id="PS50949"/>
    </source>
</evidence>
<evidence type="ECO:0000313" key="5">
    <source>
        <dbReference type="EMBL" id="SMC78055.1"/>
    </source>
</evidence>
<dbReference type="Pfam" id="PF00392">
    <property type="entry name" value="GntR"/>
    <property type="match status" value="1"/>
</dbReference>
<dbReference type="Gene3D" id="1.20.120.530">
    <property type="entry name" value="GntR ligand-binding domain-like"/>
    <property type="match status" value="1"/>
</dbReference>
<dbReference type="Pfam" id="PF07729">
    <property type="entry name" value="FCD"/>
    <property type="match status" value="1"/>
</dbReference>
<reference evidence="5 6" key="1">
    <citation type="submission" date="2017-04" db="EMBL/GenBank/DDBJ databases">
        <authorList>
            <person name="Afonso C.L."/>
            <person name="Miller P.J."/>
            <person name="Scott M.A."/>
            <person name="Spackman E."/>
            <person name="Goraichik I."/>
            <person name="Dimitrov K.M."/>
            <person name="Suarez D.L."/>
            <person name="Swayne D.E."/>
        </authorList>
    </citation>
    <scope>NUCLEOTIDE SEQUENCE [LARGE SCALE GENOMIC DNA]</scope>
    <source>
        <strain evidence="5 6">DSM 5090</strain>
    </source>
</reference>
<proteinExistence type="predicted"/>
<dbReference type="Proteomes" id="UP000192738">
    <property type="component" value="Unassembled WGS sequence"/>
</dbReference>
<dbReference type="GO" id="GO:0003677">
    <property type="term" value="F:DNA binding"/>
    <property type="evidence" value="ECO:0007669"/>
    <property type="project" value="UniProtKB-KW"/>
</dbReference>